<reference evidence="1" key="1">
    <citation type="submission" date="2023-06" db="EMBL/GenBank/DDBJ databases">
        <title>Genome-scale phylogeny and comparative genomics of the fungal order Sordariales.</title>
        <authorList>
            <consortium name="Lawrence Berkeley National Laboratory"/>
            <person name="Hensen N."/>
            <person name="Bonometti L."/>
            <person name="Westerberg I."/>
            <person name="Brannstrom I.O."/>
            <person name="Guillou S."/>
            <person name="Cros-Aarteil S."/>
            <person name="Calhoun S."/>
            <person name="Haridas S."/>
            <person name="Kuo A."/>
            <person name="Mondo S."/>
            <person name="Pangilinan J."/>
            <person name="Riley R."/>
            <person name="Labutti K."/>
            <person name="Andreopoulos B."/>
            <person name="Lipzen A."/>
            <person name="Chen C."/>
            <person name="Yanf M."/>
            <person name="Daum C."/>
            <person name="Ng V."/>
            <person name="Clum A."/>
            <person name="Steindorff A."/>
            <person name="Ohm R."/>
            <person name="Martin F."/>
            <person name="Silar P."/>
            <person name="Natvig D."/>
            <person name="Lalanne C."/>
            <person name="Gautier V."/>
            <person name="Ament-Velasquez S.L."/>
            <person name="Kruys A."/>
            <person name="Hutchinson M.I."/>
            <person name="Powell A.J."/>
            <person name="Barry K."/>
            <person name="Miller A.N."/>
            <person name="Grigoriev I.V."/>
            <person name="Debuchy R."/>
            <person name="Gladieux P."/>
            <person name="Thoren M.H."/>
            <person name="Johannesson H."/>
        </authorList>
    </citation>
    <scope>NUCLEOTIDE SEQUENCE</scope>
    <source>
        <strain evidence="1">CBS 606.72</strain>
    </source>
</reference>
<dbReference type="EMBL" id="JAULSU010000006">
    <property type="protein sequence ID" value="KAK0613572.1"/>
    <property type="molecule type" value="Genomic_DNA"/>
</dbReference>
<keyword evidence="2" id="KW-1185">Reference proteome</keyword>
<sequence length="159" mass="17933">MTSSTARLEQKDSVQWVIHKGDMVPLPEPLRKSVKVLRRLTPTSSPVGTVTVAMSKASEEIPAKHFFQTDANFEVLNIGYIIKTVPTELRERLRSDTGVNYSRVELQVEFVVDKNNIAVELYFEEENWLPVFGGLRRADRAPTRHTLGRVSTQLSGAHT</sequence>
<gene>
    <name evidence="1" type="ORF">B0T14DRAFT_569602</name>
</gene>
<protein>
    <submittedName>
        <fullName evidence="1">Uncharacterized protein</fullName>
    </submittedName>
</protein>
<comment type="caution">
    <text evidence="1">The sequence shown here is derived from an EMBL/GenBank/DDBJ whole genome shotgun (WGS) entry which is preliminary data.</text>
</comment>
<dbReference type="Proteomes" id="UP001175000">
    <property type="component" value="Unassembled WGS sequence"/>
</dbReference>
<accession>A0AA39WDV5</accession>
<dbReference type="AlphaFoldDB" id="A0AA39WDV5"/>
<name>A0AA39WDV5_9PEZI</name>
<evidence type="ECO:0000313" key="1">
    <source>
        <dbReference type="EMBL" id="KAK0613572.1"/>
    </source>
</evidence>
<evidence type="ECO:0000313" key="2">
    <source>
        <dbReference type="Proteomes" id="UP001175000"/>
    </source>
</evidence>
<proteinExistence type="predicted"/>
<organism evidence="1 2">
    <name type="scientific">Immersiella caudata</name>
    <dbReference type="NCBI Taxonomy" id="314043"/>
    <lineage>
        <taxon>Eukaryota</taxon>
        <taxon>Fungi</taxon>
        <taxon>Dikarya</taxon>
        <taxon>Ascomycota</taxon>
        <taxon>Pezizomycotina</taxon>
        <taxon>Sordariomycetes</taxon>
        <taxon>Sordariomycetidae</taxon>
        <taxon>Sordariales</taxon>
        <taxon>Lasiosphaeriaceae</taxon>
        <taxon>Immersiella</taxon>
    </lineage>
</organism>